<dbReference type="EMBL" id="JF411744">
    <property type="protein sequence ID" value="AEI70093.1"/>
    <property type="molecule type" value="Genomic_DNA"/>
</dbReference>
<reference evidence="1 2" key="6">
    <citation type="journal article" date="1999" name="Virology">
        <title>Chlorella virus PBCV-1 encodes a functional homospermidine synthase.</title>
        <authorList>
            <person name="Kaiser A."/>
            <person name="Vollmert M."/>
            <person name="Tholl D."/>
            <person name="Graves M.V."/>
            <person name="Gurnon J.R."/>
            <person name="Xing W."/>
            <person name="Lisec A.D."/>
            <person name="Nickerson K.W."/>
            <person name="Van Etten J.L."/>
        </authorList>
    </citation>
    <scope>NUCLEOTIDE SEQUENCE [LARGE SCALE GENOMIC DNA]</scope>
</reference>
<organismHost>
    <name type="scientific">Chlorella</name>
    <dbReference type="NCBI Taxonomy" id="3071"/>
</organismHost>
<dbReference type="Proteomes" id="UP000000862">
    <property type="component" value="Segment"/>
</dbReference>
<dbReference type="RefSeq" id="YP_004678948.1">
    <property type="nucleotide sequence ID" value="NC_000852.5"/>
</dbReference>
<evidence type="ECO:0000313" key="1">
    <source>
        <dbReference type="EMBL" id="AEI70093.1"/>
    </source>
</evidence>
<reference evidence="1 2" key="4">
    <citation type="journal article" date="1996" name="Virology">
        <title>Analysis of 76 kb of the chlorella virus PBCV-1 330-kb genome: map positions 182 to 258.</title>
        <authorList>
            <person name="Kutish G.F."/>
            <person name="Li Y."/>
            <person name="Lu Z."/>
            <person name="Furuta M."/>
            <person name="Rock D.L."/>
            <person name="Van Etten J.L."/>
        </authorList>
    </citation>
    <scope>NUCLEOTIDE SEQUENCE [LARGE SCALE GENOMIC DNA]</scope>
</reference>
<sequence>MHYLYSIQTLKFEHESDYGKKYKVVKICVIRICVHVRACVSILKK</sequence>
<name>F8TU32_PBCV1</name>
<proteinExistence type="predicted"/>
<organism evidence="1 2">
    <name type="scientific">Paramecium bursaria Chlorella virus 1</name>
    <name type="common">PBCV-1</name>
    <dbReference type="NCBI Taxonomy" id="10506"/>
    <lineage>
        <taxon>Viruses</taxon>
        <taxon>Varidnaviria</taxon>
        <taxon>Bamfordvirae</taxon>
        <taxon>Nucleocytoviricota</taxon>
        <taxon>Megaviricetes</taxon>
        <taxon>Algavirales</taxon>
        <taxon>Phycodnaviridae</taxon>
        <taxon>Chlorovirus</taxon>
        <taxon>Chlorovirus vanettense</taxon>
    </lineage>
</organism>
<reference evidence="1 2" key="8">
    <citation type="journal article" date="2010" name="J. Virol.">
        <title>Microarray analysis of Paramecium bursaria chlorella virus 1 transcription.</title>
        <authorList>
            <person name="Yanai-Balser G.M."/>
            <person name="Duncan G.A."/>
            <person name="Eudy J.D."/>
            <person name="Wang D."/>
            <person name="Li X."/>
            <person name="Agarkova I.V."/>
            <person name="Dunigan D.D."/>
            <person name="Van Etten J.L."/>
        </authorList>
    </citation>
    <scope>NUCLEOTIDE SEQUENCE [LARGE SCALE GENOMIC DNA]</scope>
</reference>
<reference evidence="1 2" key="5">
    <citation type="journal article" date="1997" name="Virology">
        <title>Analysis of 74 kb of DNA located at the right end of the 330-kb chlorella virus PBCV-1 genome.</title>
        <authorList>
            <person name="Li Y."/>
            <person name="Lu Z."/>
            <person name="Sun L."/>
            <person name="Ropp S."/>
            <person name="Kutish G.F."/>
            <person name="Rock D.L."/>
            <person name="Van Etten J.L."/>
        </authorList>
    </citation>
    <scope>NUCLEOTIDE SEQUENCE [LARGE SCALE GENOMIC DNA]</scope>
</reference>
<keyword evidence="2" id="KW-1185">Reference proteome</keyword>
<reference evidence="1 2" key="1">
    <citation type="journal article" date="1995" name="Virology">
        <title>Analysis of 45 kb of DNA located at the left end of the chlorella virus PBCV-1 genome.</title>
        <authorList>
            <person name="Lu Z."/>
            <person name="Li Y."/>
            <person name="Zhang Y."/>
            <person name="Kutish G.F."/>
            <person name="Rock D.L."/>
            <person name="Van Etten J.L."/>
        </authorList>
    </citation>
    <scope>NUCLEOTIDE SEQUENCE [LARGE SCALE GENOMIC DNA]</scope>
</reference>
<accession>F8TU32</accession>
<protein>
    <submittedName>
        <fullName evidence="1">Uncharacterized protein</fullName>
    </submittedName>
</protein>
<dbReference type="KEGG" id="vg:10971112"/>
<dbReference type="GeneID" id="10971112"/>
<reference evidence="1 2" key="7">
    <citation type="journal article" date="2000" name="Virology">
        <title>Characterization of a beta-1,3-glucanase encoded by chlorella virus PBCV-1.</title>
        <authorList>
            <person name="Sun L."/>
            <person name="Gurnon J.R."/>
            <person name="Adams B.J."/>
            <person name="Graves M.V."/>
            <person name="Van Etten J.L."/>
        </authorList>
    </citation>
    <scope>NUCLEOTIDE SEQUENCE [LARGE SCALE GENOMIC DNA]</scope>
</reference>
<reference evidence="1 2" key="2">
    <citation type="journal article" date="1995" name="Virology">
        <title>Analysis of 43 kb of the Chlorella virus PBCV-1 330-kb genome: map positions 45 to 88.</title>
        <authorList>
            <person name="Li Y."/>
            <person name="Lu Z."/>
            <person name="Burbank D.E."/>
            <person name="Kutish G.F."/>
            <person name="Rock D.L."/>
            <person name="Van Etten J.L."/>
        </authorList>
    </citation>
    <scope>NUCLEOTIDE SEQUENCE [LARGE SCALE GENOMIC DNA]</scope>
</reference>
<reference evidence="1 2" key="3">
    <citation type="journal article" date="1996" name="Virology">
        <title>Analysis of 94 kb of the chlorella virus PBCV-1 330-kb genome: map positions 88 to 182.</title>
        <authorList>
            <person name="Lu Z."/>
            <person name="Li Y."/>
            <person name="Que Q."/>
            <person name="Kutish G.F."/>
            <person name="Rock D.L."/>
            <person name="Van Etten J.L."/>
        </authorList>
    </citation>
    <scope>NUCLEOTIDE SEQUENCE [LARGE SCALE GENOMIC DNA]</scope>
</reference>
<evidence type="ECO:0000313" key="2">
    <source>
        <dbReference type="Proteomes" id="UP000000862"/>
    </source>
</evidence>
<gene>
    <name evidence="1" type="primary">a395bL</name>
</gene>